<organism evidence="1 2">
    <name type="scientific">Marasmius oreades</name>
    <name type="common">fairy-ring Marasmius</name>
    <dbReference type="NCBI Taxonomy" id="181124"/>
    <lineage>
        <taxon>Eukaryota</taxon>
        <taxon>Fungi</taxon>
        <taxon>Dikarya</taxon>
        <taxon>Basidiomycota</taxon>
        <taxon>Agaricomycotina</taxon>
        <taxon>Agaricomycetes</taxon>
        <taxon>Agaricomycetidae</taxon>
        <taxon>Agaricales</taxon>
        <taxon>Marasmiineae</taxon>
        <taxon>Marasmiaceae</taxon>
        <taxon>Marasmius</taxon>
    </lineage>
</organism>
<accession>A0A9P7UWP7</accession>
<keyword evidence="2" id="KW-1185">Reference proteome</keyword>
<dbReference type="Gene3D" id="3.80.10.10">
    <property type="entry name" value="Ribonuclease Inhibitor"/>
    <property type="match status" value="1"/>
</dbReference>
<sequence length="486" mass="54547">MEQIPNEVFRIIFLLSAFQNPRHDGTSSFDGLADSEITEGQTWPGIFQFSKGPWAISRVCRKWRTISVTFPQLWSHFSLMTGDLNSNTDGIPALTTWLSFSGTSNLSFFIEPDGICNNPNRSRLFELLAEHADRWDKIEFYNSTPAFWSMLHTANARSRLGSLTSIAIHSEEANLADDAFFGDPTFYQVFLDAPQLHILINRNHLPVGGLEFPWGQLTEYEGSHRLRVDEHLDLLRLTPNIQKCRLEIAYVGNPSPDDQLQPSRTIHLPNLQTLQIRTTWFSDSLQDLPVFVRLLRLPALQTLHIITEHISQILPPFSAFADVLRSSSCELRSLELSSRAVAGVDHLRSEDILDLLKAAPALRHLCITVGTSGSSCVLQDTIIPRLDPRGRSEDDILVPVLEELELRLPSPSAIPMIDLKALAETILFRSTASGFESIRKLHFTVGLGDTQVNNDVLSSAIRGPIIEVLEGGEEVEIDIETQMHRE</sequence>
<gene>
    <name evidence="1" type="ORF">E1B28_006701</name>
</gene>
<dbReference type="InterPro" id="IPR032675">
    <property type="entry name" value="LRR_dom_sf"/>
</dbReference>
<dbReference type="AlphaFoldDB" id="A0A9P7UWP7"/>
<dbReference type="OrthoDB" id="3022108at2759"/>
<dbReference type="EMBL" id="CM032183">
    <property type="protein sequence ID" value="KAG7096018.1"/>
    <property type="molecule type" value="Genomic_DNA"/>
</dbReference>
<comment type="caution">
    <text evidence="1">The sequence shown here is derived from an EMBL/GenBank/DDBJ whole genome shotgun (WGS) entry which is preliminary data.</text>
</comment>
<protein>
    <recommendedName>
        <fullName evidence="3">F-box domain-containing protein</fullName>
    </recommendedName>
</protein>
<dbReference type="KEGG" id="more:E1B28_006701"/>
<evidence type="ECO:0000313" key="2">
    <source>
        <dbReference type="Proteomes" id="UP001049176"/>
    </source>
</evidence>
<reference evidence="1" key="1">
    <citation type="journal article" date="2021" name="Genome Biol. Evol.">
        <title>The assembled and annotated genome of the fairy-ring fungus Marasmius oreades.</title>
        <authorList>
            <person name="Hiltunen M."/>
            <person name="Ament-Velasquez S.L."/>
            <person name="Johannesson H."/>
        </authorList>
    </citation>
    <scope>NUCLEOTIDE SEQUENCE</scope>
    <source>
        <strain evidence="1">03SP1</strain>
    </source>
</reference>
<dbReference type="GeneID" id="66075777"/>
<dbReference type="SUPFAM" id="SSF52047">
    <property type="entry name" value="RNI-like"/>
    <property type="match status" value="1"/>
</dbReference>
<proteinExistence type="predicted"/>
<evidence type="ECO:0008006" key="3">
    <source>
        <dbReference type="Google" id="ProtNLM"/>
    </source>
</evidence>
<dbReference type="Proteomes" id="UP001049176">
    <property type="component" value="Chromosome 3"/>
</dbReference>
<dbReference type="RefSeq" id="XP_043012488.1">
    <property type="nucleotide sequence ID" value="XM_043151393.1"/>
</dbReference>
<evidence type="ECO:0000313" key="1">
    <source>
        <dbReference type="EMBL" id="KAG7096018.1"/>
    </source>
</evidence>
<name>A0A9P7UWP7_9AGAR</name>